<dbReference type="PATRIC" id="fig|880071.3.peg.3321"/>
<dbReference type="RefSeq" id="WP_014799075.1">
    <property type="nucleotide sequence ID" value="NC_018018.1"/>
</dbReference>
<protein>
    <submittedName>
        <fullName evidence="1">Uncharacterized protein</fullName>
    </submittedName>
</protein>
<evidence type="ECO:0000313" key="2">
    <source>
        <dbReference type="Proteomes" id="UP000006054"/>
    </source>
</evidence>
<dbReference type="OrthoDB" id="881550at2"/>
<accession>I4ANW2</accession>
<proteinExistence type="predicted"/>
<sequence precursor="true">MKKILLTLIIGILLANCADKKPESKAETDEVVETVESVIKNLGTTESETLKIIDSYQELILKQNGNKCGEWGGDTKEIRIYKMEHKGKIFADYKNIIIDCKDPYSEKNEPKNIEKKEIILNESELNLAQESISELIKYKLTTEQRISHSGIGNYVISRDSTLIIEDWPSFGWPKFRELIKQIENK</sequence>
<reference evidence="2" key="1">
    <citation type="submission" date="2012-06" db="EMBL/GenBank/DDBJ databases">
        <title>The complete genome of Flexibacter litoralis DSM 6794.</title>
        <authorList>
            <person name="Lucas S."/>
            <person name="Copeland A."/>
            <person name="Lapidus A."/>
            <person name="Glavina del Rio T."/>
            <person name="Dalin E."/>
            <person name="Tice H."/>
            <person name="Bruce D."/>
            <person name="Goodwin L."/>
            <person name="Pitluck S."/>
            <person name="Peters L."/>
            <person name="Ovchinnikova G."/>
            <person name="Lu M."/>
            <person name="Kyrpides N."/>
            <person name="Mavromatis K."/>
            <person name="Ivanova N."/>
            <person name="Brettin T."/>
            <person name="Detter J.C."/>
            <person name="Han C."/>
            <person name="Larimer F."/>
            <person name="Land M."/>
            <person name="Hauser L."/>
            <person name="Markowitz V."/>
            <person name="Cheng J.-F."/>
            <person name="Hugenholtz P."/>
            <person name="Woyke T."/>
            <person name="Wu D."/>
            <person name="Spring S."/>
            <person name="Lang E."/>
            <person name="Kopitz M."/>
            <person name="Brambilla E."/>
            <person name="Klenk H.-P."/>
            <person name="Eisen J.A."/>
        </authorList>
    </citation>
    <scope>NUCLEOTIDE SEQUENCE [LARGE SCALE GENOMIC DNA]</scope>
    <source>
        <strain evidence="2">ATCC 23117 / DSM 6794 / NBRC 15988 / NCIMB 1366 / Sio-4</strain>
    </source>
</reference>
<keyword evidence="2" id="KW-1185">Reference proteome</keyword>
<dbReference type="KEGG" id="fli:Fleli_3318"/>
<name>I4ANW2_BERLS</name>
<dbReference type="STRING" id="880071.Fleli_3318"/>
<evidence type="ECO:0000313" key="1">
    <source>
        <dbReference type="EMBL" id="AFM05647.1"/>
    </source>
</evidence>
<dbReference type="EMBL" id="CP003345">
    <property type="protein sequence ID" value="AFM05647.1"/>
    <property type="molecule type" value="Genomic_DNA"/>
</dbReference>
<dbReference type="Proteomes" id="UP000006054">
    <property type="component" value="Chromosome"/>
</dbReference>
<dbReference type="AlphaFoldDB" id="I4ANW2"/>
<dbReference type="HOGENOM" id="CLU_1459283_0_0_10"/>
<gene>
    <name evidence="1" type="ordered locus">Fleli_3318</name>
</gene>
<dbReference type="eggNOG" id="ENOG5033BSW">
    <property type="taxonomic scope" value="Bacteria"/>
</dbReference>
<organism evidence="1 2">
    <name type="scientific">Bernardetia litoralis (strain ATCC 23117 / DSM 6794 / NBRC 15988 / NCIMB 1366 / Fx l1 / Sio-4)</name>
    <name type="common">Flexibacter litoralis</name>
    <dbReference type="NCBI Taxonomy" id="880071"/>
    <lineage>
        <taxon>Bacteria</taxon>
        <taxon>Pseudomonadati</taxon>
        <taxon>Bacteroidota</taxon>
        <taxon>Cytophagia</taxon>
        <taxon>Cytophagales</taxon>
        <taxon>Bernardetiaceae</taxon>
        <taxon>Bernardetia</taxon>
    </lineage>
</organism>